<dbReference type="GO" id="GO:0070402">
    <property type="term" value="F:NADPH binding"/>
    <property type="evidence" value="ECO:0007669"/>
    <property type="project" value="TreeGrafter"/>
</dbReference>
<evidence type="ECO:0000256" key="5">
    <source>
        <dbReference type="ARBA" id="ARBA00022801"/>
    </source>
</evidence>
<dbReference type="GO" id="GO:0006508">
    <property type="term" value="P:proteolysis"/>
    <property type="evidence" value="ECO:0007669"/>
    <property type="project" value="UniProtKB-KW"/>
</dbReference>
<evidence type="ECO:0000256" key="18">
    <source>
        <dbReference type="ARBA" id="ARBA00042518"/>
    </source>
</evidence>
<dbReference type="InterPro" id="IPR019770">
    <property type="entry name" value="TIF_eIF_4E_CS"/>
</dbReference>
<keyword evidence="4 22" id="KW-0732">Signal</keyword>
<comment type="catalytic activity">
    <reaction evidence="19">
        <text>5,6,7,8-tetrahydropteridine + NADP(+) = 6,7-dihydropteridine + NADPH + H(+)</text>
        <dbReference type="Rhea" id="RHEA:17865"/>
        <dbReference type="ChEBI" id="CHEBI:15378"/>
        <dbReference type="ChEBI" id="CHEBI:28889"/>
        <dbReference type="ChEBI" id="CHEBI:30156"/>
        <dbReference type="ChEBI" id="CHEBI:57783"/>
        <dbReference type="ChEBI" id="CHEBI:58349"/>
        <dbReference type="EC" id="1.5.1.34"/>
    </reaction>
    <physiologicalReaction direction="right-to-left" evidence="19">
        <dbReference type="Rhea" id="RHEA:17867"/>
    </physiologicalReaction>
</comment>
<dbReference type="GO" id="GO:0006559">
    <property type="term" value="P:L-phenylalanine catabolic process"/>
    <property type="evidence" value="ECO:0007669"/>
    <property type="project" value="TreeGrafter"/>
</dbReference>
<dbReference type="InterPro" id="IPR020904">
    <property type="entry name" value="Sc_DH/Rdtase_CS"/>
</dbReference>
<dbReference type="SUPFAM" id="SSF51735">
    <property type="entry name" value="NAD(P)-binding Rossmann-fold domains"/>
    <property type="match status" value="1"/>
</dbReference>
<keyword evidence="11" id="KW-1015">Disulfide bond</keyword>
<evidence type="ECO:0000256" key="4">
    <source>
        <dbReference type="ARBA" id="ARBA00022729"/>
    </source>
</evidence>
<keyword evidence="9" id="KW-0783">Tetrahydrobiopterin biosynthesis</keyword>
<dbReference type="GO" id="GO:0000340">
    <property type="term" value="F:RNA 7-methylguanosine cap binding"/>
    <property type="evidence" value="ECO:0007669"/>
    <property type="project" value="UniProtKB-ARBA"/>
</dbReference>
<evidence type="ECO:0000256" key="14">
    <source>
        <dbReference type="ARBA" id="ARBA00037099"/>
    </source>
</evidence>
<dbReference type="GO" id="GO:0008234">
    <property type="term" value="F:cysteine-type peptidase activity"/>
    <property type="evidence" value="ECO:0007669"/>
    <property type="project" value="UniProtKB-KW"/>
</dbReference>
<feature type="chain" id="PRO_5008147314" description="Dihydropteridine reductase" evidence="22">
    <location>
        <begin position="29"/>
        <end position="1087"/>
    </location>
</feature>
<keyword evidence="3" id="KW-0645">Protease</keyword>
<evidence type="ECO:0000313" key="25">
    <source>
        <dbReference type="WBParaSite" id="GPLIN_000983400"/>
    </source>
</evidence>
<reference evidence="24" key="1">
    <citation type="submission" date="2014-05" db="EMBL/GenBank/DDBJ databases">
        <title>The genome and life-stage specific transcriptomes of Globodera pallida elucidate key aspects of plant parasitism by a cyst nematode.</title>
        <authorList>
            <person name="Cotton J.A."/>
            <person name="Lilley C.J."/>
            <person name="Jones L.M."/>
            <person name="Kikuchi T."/>
            <person name="Reid A.J."/>
            <person name="Thorpe P."/>
            <person name="Tsai I.J."/>
            <person name="Beasley H."/>
            <person name="Blok V."/>
            <person name="Cock P.J.A."/>
            <person name="Van den Akker S.E."/>
            <person name="Holroyd N."/>
            <person name="Hunt M."/>
            <person name="Mantelin S."/>
            <person name="Naghra H."/>
            <person name="Pain A."/>
            <person name="Palomares-Rius J.E."/>
            <person name="Zarowiecki M."/>
            <person name="Berriman M."/>
            <person name="Jones J.T."/>
            <person name="Urwin P.E."/>
        </authorList>
    </citation>
    <scope>NUCLEOTIDE SEQUENCE [LARGE SCALE GENOMIC DNA]</scope>
    <source>
        <strain evidence="24">Lindley</strain>
    </source>
</reference>
<dbReference type="Proteomes" id="UP000050741">
    <property type="component" value="Unassembled WGS sequence"/>
</dbReference>
<feature type="domain" description="Peptidase C1A papain C-terminal" evidence="23">
    <location>
        <begin position="173"/>
        <end position="402"/>
    </location>
</feature>
<evidence type="ECO:0000256" key="7">
    <source>
        <dbReference type="ARBA" id="ARBA00022857"/>
    </source>
</evidence>
<dbReference type="EC" id="1.5.1.34" evidence="15"/>
<dbReference type="GO" id="GO:0005737">
    <property type="term" value="C:cytoplasm"/>
    <property type="evidence" value="ECO:0007669"/>
    <property type="project" value="InterPro"/>
</dbReference>
<keyword evidence="5" id="KW-0378">Hydrolase</keyword>
<dbReference type="SUPFAM" id="SSF54001">
    <property type="entry name" value="Cysteine proteinases"/>
    <property type="match status" value="1"/>
</dbReference>
<evidence type="ECO:0000256" key="17">
    <source>
        <dbReference type="ARBA" id="ARBA00041348"/>
    </source>
</evidence>
<dbReference type="PROSITE" id="PS00061">
    <property type="entry name" value="ADH_SHORT"/>
    <property type="match status" value="1"/>
</dbReference>
<evidence type="ECO:0000256" key="20">
    <source>
        <dbReference type="ARBA" id="ARBA00047536"/>
    </source>
</evidence>
<dbReference type="PANTHER" id="PTHR15104:SF0">
    <property type="entry name" value="DIHYDROPTERIDINE REDUCTASE"/>
    <property type="match status" value="1"/>
</dbReference>
<feature type="region of interest" description="Disordered" evidence="21">
    <location>
        <begin position="815"/>
        <end position="846"/>
    </location>
</feature>
<protein>
    <recommendedName>
        <fullName evidence="16">Dihydropteridine reductase</fullName>
        <ecNumber evidence="15">1.5.1.34</ecNumber>
    </recommendedName>
    <alternativeName>
        <fullName evidence="18">HDHPR</fullName>
    </alternativeName>
    <alternativeName>
        <fullName evidence="17">Quinoid dihydropteridine reductase</fullName>
    </alternativeName>
    <alternativeName>
        <fullName evidence="13">eIF-4F 25 kDa subunit</fullName>
    </alternativeName>
</protein>
<feature type="signal peptide" evidence="22">
    <location>
        <begin position="1"/>
        <end position="28"/>
    </location>
</feature>
<evidence type="ECO:0000256" key="16">
    <source>
        <dbReference type="ARBA" id="ARBA00039520"/>
    </source>
</evidence>
<dbReference type="FunFam" id="3.30.760.10:FF:000014">
    <property type="entry name" value="Eukaryotic translation initiation factor 4E-4"/>
    <property type="match status" value="1"/>
</dbReference>
<keyword evidence="8" id="KW-0560">Oxidoreductase</keyword>
<evidence type="ECO:0000256" key="22">
    <source>
        <dbReference type="SAM" id="SignalP"/>
    </source>
</evidence>
<proteinExistence type="inferred from homology"/>
<keyword evidence="10" id="KW-0865">Zymogen</keyword>
<dbReference type="CDD" id="cd02698">
    <property type="entry name" value="Peptidase_C1A_CathepsinX"/>
    <property type="match status" value="1"/>
</dbReference>
<dbReference type="Gene3D" id="3.30.760.10">
    <property type="entry name" value="RNA Cap, Translation Initiation Factor Eif4e"/>
    <property type="match status" value="2"/>
</dbReference>
<dbReference type="Gene3D" id="3.90.70.10">
    <property type="entry name" value="Cysteine proteinases"/>
    <property type="match status" value="1"/>
</dbReference>
<evidence type="ECO:0000256" key="9">
    <source>
        <dbReference type="ARBA" id="ARBA00023007"/>
    </source>
</evidence>
<evidence type="ECO:0000256" key="10">
    <source>
        <dbReference type="ARBA" id="ARBA00023145"/>
    </source>
</evidence>
<dbReference type="FunFam" id="3.40.50.720:FF:000157">
    <property type="entry name" value="Quinoid dihydropteridine reductase"/>
    <property type="match status" value="1"/>
</dbReference>
<keyword evidence="7" id="KW-0521">NADP</keyword>
<dbReference type="InterPro" id="IPR001040">
    <property type="entry name" value="TIF_eIF_4E"/>
</dbReference>
<dbReference type="InterPro" id="IPR000668">
    <property type="entry name" value="Peptidase_C1A_C"/>
</dbReference>
<organism evidence="24 25">
    <name type="scientific">Globodera pallida</name>
    <name type="common">Potato cyst nematode worm</name>
    <name type="synonym">Heterodera pallida</name>
    <dbReference type="NCBI Taxonomy" id="36090"/>
    <lineage>
        <taxon>Eukaryota</taxon>
        <taxon>Metazoa</taxon>
        <taxon>Ecdysozoa</taxon>
        <taxon>Nematoda</taxon>
        <taxon>Chromadorea</taxon>
        <taxon>Rhabditida</taxon>
        <taxon>Tylenchina</taxon>
        <taxon>Tylenchomorpha</taxon>
        <taxon>Tylenchoidea</taxon>
        <taxon>Heteroderidae</taxon>
        <taxon>Heteroderinae</taxon>
        <taxon>Globodera</taxon>
    </lineage>
</organism>
<dbReference type="CDD" id="cd05334">
    <property type="entry name" value="DHPR_SDR_c_like"/>
    <property type="match status" value="1"/>
</dbReference>
<evidence type="ECO:0000256" key="15">
    <source>
        <dbReference type="ARBA" id="ARBA00039153"/>
    </source>
</evidence>
<dbReference type="Pfam" id="PF00112">
    <property type="entry name" value="Peptidase_C1"/>
    <property type="match status" value="1"/>
</dbReference>
<evidence type="ECO:0000313" key="24">
    <source>
        <dbReference type="Proteomes" id="UP000050741"/>
    </source>
</evidence>
<evidence type="ECO:0000256" key="2">
    <source>
        <dbReference type="ARBA" id="ARBA00011738"/>
    </source>
</evidence>
<dbReference type="GO" id="GO:0004155">
    <property type="term" value="F:6,7-dihydropteridine reductase activity"/>
    <property type="evidence" value="ECO:0007669"/>
    <property type="project" value="UniProtKB-EC"/>
</dbReference>
<dbReference type="InterPro" id="IPR036291">
    <property type="entry name" value="NAD(P)-bd_dom_sf"/>
</dbReference>
<evidence type="ECO:0000256" key="3">
    <source>
        <dbReference type="ARBA" id="ARBA00022670"/>
    </source>
</evidence>
<keyword evidence="12" id="KW-0325">Glycoprotein</keyword>
<dbReference type="InterPro" id="IPR023398">
    <property type="entry name" value="TIF_eIF4e-like"/>
</dbReference>
<evidence type="ECO:0000256" key="21">
    <source>
        <dbReference type="SAM" id="MobiDB-lite"/>
    </source>
</evidence>
<dbReference type="InterPro" id="IPR033157">
    <property type="entry name" value="CTSZ"/>
</dbReference>
<evidence type="ECO:0000256" key="12">
    <source>
        <dbReference type="ARBA" id="ARBA00023180"/>
    </source>
</evidence>
<evidence type="ECO:0000259" key="23">
    <source>
        <dbReference type="SMART" id="SM00645"/>
    </source>
</evidence>
<dbReference type="SMART" id="SM00645">
    <property type="entry name" value="Pept_C1"/>
    <property type="match status" value="1"/>
</dbReference>
<name>A0A183CAD4_GLOPA</name>
<dbReference type="Pfam" id="PF01652">
    <property type="entry name" value="IF4E"/>
    <property type="match status" value="2"/>
</dbReference>
<evidence type="ECO:0000256" key="19">
    <source>
        <dbReference type="ARBA" id="ARBA00047429"/>
    </source>
</evidence>
<comment type="function">
    <text evidence="14">Catalyzes the conversion of quinonoid dihydrobiopterin into tetrahydrobiopterin.</text>
</comment>
<evidence type="ECO:0000256" key="13">
    <source>
        <dbReference type="ARBA" id="ARBA00032656"/>
    </source>
</evidence>
<accession>A0A183CAD4</accession>
<reference evidence="25" key="2">
    <citation type="submission" date="2016-06" db="UniProtKB">
        <authorList>
            <consortium name="WormBaseParasite"/>
        </authorList>
    </citation>
    <scope>IDENTIFICATION</scope>
</reference>
<dbReference type="SUPFAM" id="SSF55418">
    <property type="entry name" value="eIF4e-like"/>
    <property type="match status" value="2"/>
</dbReference>
<dbReference type="GO" id="GO:0003743">
    <property type="term" value="F:translation initiation factor activity"/>
    <property type="evidence" value="ECO:0007669"/>
    <property type="project" value="InterPro"/>
</dbReference>
<evidence type="ECO:0000256" key="11">
    <source>
        <dbReference type="ARBA" id="ARBA00023157"/>
    </source>
</evidence>
<comment type="subunit">
    <text evidence="2">Homodimer.</text>
</comment>
<dbReference type="GO" id="GO:0070404">
    <property type="term" value="F:NADH binding"/>
    <property type="evidence" value="ECO:0007669"/>
    <property type="project" value="TreeGrafter"/>
</dbReference>
<keyword evidence="24" id="KW-1185">Reference proteome</keyword>
<dbReference type="PANTHER" id="PTHR15104">
    <property type="entry name" value="DIHYDROPTERIDINE REDUCTASE"/>
    <property type="match status" value="1"/>
</dbReference>
<evidence type="ECO:0000256" key="1">
    <source>
        <dbReference type="ARBA" id="ARBA00006484"/>
    </source>
</evidence>
<keyword evidence="6" id="KW-0788">Thiol protease</keyword>
<comment type="catalytic activity">
    <reaction evidence="20">
        <text>5,6,7,8-tetrahydropteridine + NAD(+) = 6,7-dihydropteridine + NADH + H(+)</text>
        <dbReference type="Rhea" id="RHEA:17869"/>
        <dbReference type="ChEBI" id="CHEBI:15378"/>
        <dbReference type="ChEBI" id="CHEBI:28889"/>
        <dbReference type="ChEBI" id="CHEBI:30156"/>
        <dbReference type="ChEBI" id="CHEBI:57540"/>
        <dbReference type="ChEBI" id="CHEBI:57945"/>
        <dbReference type="EC" id="1.5.1.34"/>
    </reaction>
    <physiologicalReaction direction="right-to-left" evidence="20">
        <dbReference type="Rhea" id="RHEA:17871"/>
    </physiologicalReaction>
</comment>
<dbReference type="InterPro" id="IPR038765">
    <property type="entry name" value="Papain-like_cys_pep_sf"/>
</dbReference>
<evidence type="ECO:0000256" key="8">
    <source>
        <dbReference type="ARBA" id="ARBA00023002"/>
    </source>
</evidence>
<dbReference type="Gene3D" id="3.40.50.720">
    <property type="entry name" value="NAD(P)-binding Rossmann-like Domain"/>
    <property type="match status" value="1"/>
</dbReference>
<dbReference type="PROSITE" id="PS00813">
    <property type="entry name" value="IF4E"/>
    <property type="match status" value="2"/>
</dbReference>
<comment type="similarity">
    <text evidence="1">Belongs to the short-chain dehydrogenases/reductases (SDR) family.</text>
</comment>
<dbReference type="WBParaSite" id="GPLIN_000983400">
    <property type="protein sequence ID" value="GPLIN_000983400"/>
    <property type="gene ID" value="GPLIN_000983400"/>
</dbReference>
<sequence length="1087" mass="122333">MMRIPFGDFLFLTLLSLVLLANKSPANCRRLSNLNLLNVVHTRDNKNSEIREFAKDNIGQSVKELKLVEDVGSEEAGDPVDAFWEWDRMVVGGGEELGFIPGRMLRIGPSMKVPSAANRPLYSPFVFPNPRPPKHDAFPRKEMPSCLRPMDRPFRAHRTYPRSWEFPGFEASIPRHWDWRNVSGINYSSPNRNQHIPVYCGGCWVFGTLGSLQDRFNVARNNRWPMTQLSPQEIIACNGRGNCNGGTAEDVFVHAKIQGLVEEGCNNYKAVNEKCTPFTRCGSCWPDSCFAIQNYTRYYIKDYGKLSGRIQMMSEIHNRGPIACAISATEQFDKNYTGGIFQQLADSPSNHIVSVSGWGWDEESKTEFWIVRNSWGDGEMGWFRIVTSIYRGGRGDQYNLGIERELDSNAKSSDESAIINEQQPKHNFQLTQLVPNVPLRVDEHSLEHSYVFSYFMRPQGKFDPEDYAMYVQPISKISSVEQFWQVYRFIKRPSEITEKVDFHLFKEGVKPVWEDPTNRNGGKWILRLKKGLSSRIWENLLLAMIGEQFLVGDEVVGAVCSHCVALESVRGFSSGNESNTRHFETGAKFAESTILEYKRHVDSNAKSSDESAIINEQQPKHNFQLTQLVPNVPLRVDEHSLEHSYVFSYFMRPQGKFDPEDYAMYVQPISKISSVEQFWQVYRFIKRPSEITEKVDFHLFKEGVKPVWEDPTNRNGGKWILRLKKGLSSRIWENLLLAMIGEQFLVGDEVVGAVCSVRNQEDIVSLWNRSADSLPVTNRIRDTLRRVLNLPTSTILEYKRHDDCLRDQRSYCHTSASVGQQAHPHHQNHQQQQMGPGGGSRGGVNDEMAAQPGRVLVYGGRGALGTALVELFHNKNIWVISVDLAKNELAAQNILVDPLQGWQEQEQSVLTGIDGALGGEKLDAVMCVAGGWAGGNAAHKDFVKSADLMWRQSVWSSALAAKIGARFLKPDGLLQLTGAAAASDATPGMIGYGMAKAAVHQLVRSLADGKAAGLPEGTCSFALLPVTLDTPMNRKWMPKADHSTWTPLSFIAETLYRWIFEASPEERPKSGALLKLSTKGGQTKIEK</sequence>
<evidence type="ECO:0000256" key="6">
    <source>
        <dbReference type="ARBA" id="ARBA00022807"/>
    </source>
</evidence>
<dbReference type="GO" id="GO:0006729">
    <property type="term" value="P:tetrahydrobiopterin biosynthetic process"/>
    <property type="evidence" value="ECO:0007669"/>
    <property type="project" value="UniProtKB-KW"/>
</dbReference>
<dbReference type="AlphaFoldDB" id="A0A183CAD4"/>